<sequence>MATPGSSKRARTASVAPPEPAKRSRLTTQTSMGPPVSPASTPSGSQTRPNSTKQQQTAANSNEESAPKPPATTSGNEDDDVIEVEDIGTRVRLKNSDGSEYSVPRRIFDISQATKGKDDFGGRARVVISLLFFAQRSFSIEQRHDLLRQMVPKSVLMTKNMESFAGNDIKRKIERTATKLKDSLELCVAAFKQSDVGLYIREVADEIARKEGRYNHPDERVNLPETVADIILFEGRQGLSWTKGDVVQCFKRILVNTKQRDIVPEGYIDWFFGDVNNWWLEKNSLFLLGCILAIYRHEGPLGKDMNDAILKSCFDMDVFEIPDDIHWPEPNPAYEQISYEKAGNDTRALKNIKVFMDDNMGNSLHHYVDGALVLAASEEIENAAARFDYEDEDDMGDGSAQRPFKAINLVSDAEDDQEPDDSFNQDDGWYDRVKTTKEAAISIPAADIEEISFQVLKEHQDEDAAVAAKIAKDGLVAAHVRSSRGAVLNIPPVIPKSITNQQITPLDQAWLNGDTLQKIRLMNRYVQQDTEVAKIEMLRCYFGRKNIEKENLELQKTYLTLMKLRRTLSTAKGKLSEDQAEQRVLKKLVESERKEQAISEEDLRMFEDNFGFVRPKDKIDFSNEELFDDTNKNLDKLCEDLARYDGVPKPLPTPNPPAHKPTAASSSGNGRLSFKNTSSFRAALDRHESRPANKQHHSKPLTQPVFHGPTNSRGHGMPGRPGNASSGLRGQSDQRGPSTPVRNRAPSTPGPIHHSTPRKLEPMSPPRFNPGGEAGEAIEVPDDGDDVRTESNDEDEQKTRSLGSPFDVDEGRMNTLNRLTNKNSFDYGSVGNDESGSGSGSGNGTGWDDLSGLK</sequence>
<dbReference type="AlphaFoldDB" id="A0A3N4HY76"/>
<feature type="compositionally biased region" description="Polar residues" evidence="1">
    <location>
        <begin position="814"/>
        <end position="826"/>
    </location>
</feature>
<accession>A0A3N4HY76</accession>
<evidence type="ECO:0000256" key="1">
    <source>
        <dbReference type="SAM" id="MobiDB-lite"/>
    </source>
</evidence>
<feature type="compositionally biased region" description="Polar residues" evidence="1">
    <location>
        <begin position="723"/>
        <end position="741"/>
    </location>
</feature>
<proteinExistence type="predicted"/>
<keyword evidence="3" id="KW-1185">Reference proteome</keyword>
<dbReference type="EMBL" id="ML119735">
    <property type="protein sequence ID" value="RPA76901.1"/>
    <property type="molecule type" value="Genomic_DNA"/>
</dbReference>
<name>A0A3N4HY76_ASCIM</name>
<gene>
    <name evidence="2" type="ORF">BJ508DRAFT_330678</name>
</gene>
<protein>
    <submittedName>
        <fullName evidence="2">Uncharacterized protein</fullName>
    </submittedName>
</protein>
<reference evidence="2 3" key="1">
    <citation type="journal article" date="2018" name="Nat. Ecol. Evol.">
        <title>Pezizomycetes genomes reveal the molecular basis of ectomycorrhizal truffle lifestyle.</title>
        <authorList>
            <person name="Murat C."/>
            <person name="Payen T."/>
            <person name="Noel B."/>
            <person name="Kuo A."/>
            <person name="Morin E."/>
            <person name="Chen J."/>
            <person name="Kohler A."/>
            <person name="Krizsan K."/>
            <person name="Balestrini R."/>
            <person name="Da Silva C."/>
            <person name="Montanini B."/>
            <person name="Hainaut M."/>
            <person name="Levati E."/>
            <person name="Barry K.W."/>
            <person name="Belfiori B."/>
            <person name="Cichocki N."/>
            <person name="Clum A."/>
            <person name="Dockter R.B."/>
            <person name="Fauchery L."/>
            <person name="Guy J."/>
            <person name="Iotti M."/>
            <person name="Le Tacon F."/>
            <person name="Lindquist E.A."/>
            <person name="Lipzen A."/>
            <person name="Malagnac F."/>
            <person name="Mello A."/>
            <person name="Molinier V."/>
            <person name="Miyauchi S."/>
            <person name="Poulain J."/>
            <person name="Riccioni C."/>
            <person name="Rubini A."/>
            <person name="Sitrit Y."/>
            <person name="Splivallo R."/>
            <person name="Traeger S."/>
            <person name="Wang M."/>
            <person name="Zifcakova L."/>
            <person name="Wipf D."/>
            <person name="Zambonelli A."/>
            <person name="Paolocci F."/>
            <person name="Nowrousian M."/>
            <person name="Ottonello S."/>
            <person name="Baldrian P."/>
            <person name="Spatafora J.W."/>
            <person name="Henrissat B."/>
            <person name="Nagy L.G."/>
            <person name="Aury J.M."/>
            <person name="Wincker P."/>
            <person name="Grigoriev I.V."/>
            <person name="Bonfante P."/>
            <person name="Martin F.M."/>
        </authorList>
    </citation>
    <scope>NUCLEOTIDE SEQUENCE [LARGE SCALE GENOMIC DNA]</scope>
    <source>
        <strain evidence="2 3">RN42</strain>
    </source>
</reference>
<dbReference type="Proteomes" id="UP000275078">
    <property type="component" value="Unassembled WGS sequence"/>
</dbReference>
<feature type="region of interest" description="Disordered" evidence="1">
    <location>
        <begin position="1"/>
        <end position="81"/>
    </location>
</feature>
<feature type="compositionally biased region" description="Polar residues" evidence="1">
    <location>
        <begin position="663"/>
        <end position="674"/>
    </location>
</feature>
<feature type="compositionally biased region" description="Pro residues" evidence="1">
    <location>
        <begin position="649"/>
        <end position="659"/>
    </location>
</feature>
<feature type="region of interest" description="Disordered" evidence="1">
    <location>
        <begin position="686"/>
        <end position="854"/>
    </location>
</feature>
<evidence type="ECO:0000313" key="2">
    <source>
        <dbReference type="EMBL" id="RPA76901.1"/>
    </source>
</evidence>
<evidence type="ECO:0000313" key="3">
    <source>
        <dbReference type="Proteomes" id="UP000275078"/>
    </source>
</evidence>
<feature type="region of interest" description="Disordered" evidence="1">
    <location>
        <begin position="645"/>
        <end position="674"/>
    </location>
</feature>
<organism evidence="2 3">
    <name type="scientific">Ascobolus immersus RN42</name>
    <dbReference type="NCBI Taxonomy" id="1160509"/>
    <lineage>
        <taxon>Eukaryota</taxon>
        <taxon>Fungi</taxon>
        <taxon>Dikarya</taxon>
        <taxon>Ascomycota</taxon>
        <taxon>Pezizomycotina</taxon>
        <taxon>Pezizomycetes</taxon>
        <taxon>Pezizales</taxon>
        <taxon>Ascobolaceae</taxon>
        <taxon>Ascobolus</taxon>
    </lineage>
</organism>
<feature type="compositionally biased region" description="Polar residues" evidence="1">
    <location>
        <begin position="26"/>
        <end position="64"/>
    </location>
</feature>